<comment type="caution">
    <text evidence="2">The sequence shown here is derived from an EMBL/GenBank/DDBJ whole genome shotgun (WGS) entry which is preliminary data.</text>
</comment>
<name>A0AAV8XC90_9CUCU</name>
<gene>
    <name evidence="2" type="ORF">NQ318_008028</name>
</gene>
<feature type="region of interest" description="Disordered" evidence="1">
    <location>
        <begin position="60"/>
        <end position="87"/>
    </location>
</feature>
<protein>
    <submittedName>
        <fullName evidence="2">Uncharacterized protein</fullName>
    </submittedName>
</protein>
<dbReference type="EMBL" id="JAPWTK010000787">
    <property type="protein sequence ID" value="KAJ8936081.1"/>
    <property type="molecule type" value="Genomic_DNA"/>
</dbReference>
<sequence length="246" mass="27060">MAEMGQLEAEAPAQRLRDKVQNEENFIAQYSIANGELHSSVSADFDNDISLEGCKNVIQPTSISEGRGPRKSLASPRSRVDRGRARAPCPTPLITAAAALDPSRCPPDWEPVFVPSPRRRILTRLCGFEAMGFVVLRDIANLKVFFEVMAEPRRAGKKLTLDSDSATPKTYSTHSKTPSATFELEGVGCSATIELRQRYEVRKLSNETGNVTPDLATLRRRDLEGRYVKDVTSAVTCIRRAAAHTG</sequence>
<evidence type="ECO:0000313" key="2">
    <source>
        <dbReference type="EMBL" id="KAJ8936081.1"/>
    </source>
</evidence>
<evidence type="ECO:0000256" key="1">
    <source>
        <dbReference type="SAM" id="MobiDB-lite"/>
    </source>
</evidence>
<dbReference type="Proteomes" id="UP001162162">
    <property type="component" value="Unassembled WGS sequence"/>
</dbReference>
<accession>A0AAV8XC90</accession>
<dbReference type="AlphaFoldDB" id="A0AAV8XC90"/>
<reference evidence="2" key="1">
    <citation type="journal article" date="2023" name="Insect Mol. Biol.">
        <title>Genome sequencing provides insights into the evolution of gene families encoding plant cell wall-degrading enzymes in longhorned beetles.</title>
        <authorList>
            <person name="Shin N.R."/>
            <person name="Okamura Y."/>
            <person name="Kirsch R."/>
            <person name="Pauchet Y."/>
        </authorList>
    </citation>
    <scope>NUCLEOTIDE SEQUENCE</scope>
    <source>
        <strain evidence="2">AMC_N1</strain>
    </source>
</reference>
<proteinExistence type="predicted"/>
<evidence type="ECO:0000313" key="3">
    <source>
        <dbReference type="Proteomes" id="UP001162162"/>
    </source>
</evidence>
<keyword evidence="3" id="KW-1185">Reference proteome</keyword>
<organism evidence="2 3">
    <name type="scientific">Aromia moschata</name>
    <dbReference type="NCBI Taxonomy" id="1265417"/>
    <lineage>
        <taxon>Eukaryota</taxon>
        <taxon>Metazoa</taxon>
        <taxon>Ecdysozoa</taxon>
        <taxon>Arthropoda</taxon>
        <taxon>Hexapoda</taxon>
        <taxon>Insecta</taxon>
        <taxon>Pterygota</taxon>
        <taxon>Neoptera</taxon>
        <taxon>Endopterygota</taxon>
        <taxon>Coleoptera</taxon>
        <taxon>Polyphaga</taxon>
        <taxon>Cucujiformia</taxon>
        <taxon>Chrysomeloidea</taxon>
        <taxon>Cerambycidae</taxon>
        <taxon>Cerambycinae</taxon>
        <taxon>Callichromatini</taxon>
        <taxon>Aromia</taxon>
    </lineage>
</organism>